<evidence type="ECO:0000313" key="2">
    <source>
        <dbReference type="EMBL" id="SHL18986.1"/>
    </source>
</evidence>
<sequence>MLSRKTKDKIKRKIEFIKLFLSSETNHLKKDVSLKKKWFGNDYGGFLVATEFLNRDSIVYSFGVGEDISFDTEIIEKYNCMVFGFDPTPKSINWVKSNQLSQNFKFFDFGIGDTTKTDFFYFPKNPDFVSGSTVEQSNINLDRKIEVQLKTLNDTMSLLEHKKVDVLKMDIEGAEYKVLENILDSDIEIGQILVEFHDRFFPNGKQKTIDILEKLKAHGFLVFGISETYDEISLINKNLIKSK</sequence>
<proteinExistence type="predicted"/>
<dbReference type="Pfam" id="PF05050">
    <property type="entry name" value="Methyltransf_21"/>
    <property type="match status" value="1"/>
</dbReference>
<keyword evidence="2" id="KW-0808">Transferase</keyword>
<dbReference type="InterPro" id="IPR026913">
    <property type="entry name" value="METTL24"/>
</dbReference>
<gene>
    <name evidence="2" type="ORF">SAMN05444267_101387</name>
</gene>
<reference evidence="3" key="1">
    <citation type="submission" date="2016-11" db="EMBL/GenBank/DDBJ databases">
        <authorList>
            <person name="Varghese N."/>
            <person name="Submissions S."/>
        </authorList>
    </citation>
    <scope>NUCLEOTIDE SEQUENCE [LARGE SCALE GENOMIC DNA]</scope>
    <source>
        <strain evidence="3">DSM 26899</strain>
    </source>
</reference>
<dbReference type="OrthoDB" id="9812600at2"/>
<dbReference type="InterPro" id="IPR029063">
    <property type="entry name" value="SAM-dependent_MTases_sf"/>
</dbReference>
<dbReference type="GO" id="GO:0008168">
    <property type="term" value="F:methyltransferase activity"/>
    <property type="evidence" value="ECO:0007669"/>
    <property type="project" value="UniProtKB-KW"/>
</dbReference>
<organism evidence="2 3">
    <name type="scientific">Chryseobacterium polytrichastri</name>
    <dbReference type="NCBI Taxonomy" id="1302687"/>
    <lineage>
        <taxon>Bacteria</taxon>
        <taxon>Pseudomonadati</taxon>
        <taxon>Bacteroidota</taxon>
        <taxon>Flavobacteriia</taxon>
        <taxon>Flavobacteriales</taxon>
        <taxon>Weeksellaceae</taxon>
        <taxon>Chryseobacterium group</taxon>
        <taxon>Chryseobacterium</taxon>
    </lineage>
</organism>
<evidence type="ECO:0000259" key="1">
    <source>
        <dbReference type="Pfam" id="PF05050"/>
    </source>
</evidence>
<dbReference type="EMBL" id="FRAV01000013">
    <property type="protein sequence ID" value="SHL18986.1"/>
    <property type="molecule type" value="Genomic_DNA"/>
</dbReference>
<feature type="domain" description="Methyltransferase FkbM" evidence="1">
    <location>
        <begin position="72"/>
        <end position="221"/>
    </location>
</feature>
<accession>A0A1M6YL44</accession>
<dbReference type="STRING" id="1302687.SAMN05444267_101387"/>
<name>A0A1M6YL44_9FLAO</name>
<dbReference type="SUPFAM" id="SSF53335">
    <property type="entry name" value="S-adenosyl-L-methionine-dependent methyltransferases"/>
    <property type="match status" value="1"/>
</dbReference>
<dbReference type="GO" id="GO:0032259">
    <property type="term" value="P:methylation"/>
    <property type="evidence" value="ECO:0007669"/>
    <property type="project" value="UniProtKB-KW"/>
</dbReference>
<protein>
    <submittedName>
        <fullName evidence="2">Methyltransferase, FkbM family</fullName>
    </submittedName>
</protein>
<dbReference type="InterPro" id="IPR006342">
    <property type="entry name" value="FkbM_mtfrase"/>
</dbReference>
<dbReference type="PANTHER" id="PTHR32026">
    <property type="entry name" value="METHYLTRANSFERASE-LIKE PROTEIN 24"/>
    <property type="match status" value="1"/>
</dbReference>
<dbReference type="Proteomes" id="UP000184364">
    <property type="component" value="Unassembled WGS sequence"/>
</dbReference>
<dbReference type="Gene3D" id="3.40.50.150">
    <property type="entry name" value="Vaccinia Virus protein VP39"/>
    <property type="match status" value="1"/>
</dbReference>
<dbReference type="AlphaFoldDB" id="A0A1M6YL44"/>
<keyword evidence="3" id="KW-1185">Reference proteome</keyword>
<dbReference type="NCBIfam" id="TIGR01444">
    <property type="entry name" value="fkbM_fam"/>
    <property type="match status" value="1"/>
</dbReference>
<evidence type="ECO:0000313" key="3">
    <source>
        <dbReference type="Proteomes" id="UP000184364"/>
    </source>
</evidence>
<keyword evidence="2" id="KW-0489">Methyltransferase</keyword>